<keyword evidence="5" id="KW-0677">Repeat</keyword>
<feature type="repeat" description="RCC1" evidence="8">
    <location>
        <begin position="853"/>
        <end position="903"/>
    </location>
</feature>
<dbReference type="NCBIfam" id="TIGR00801">
    <property type="entry name" value="ncs2"/>
    <property type="match status" value="1"/>
</dbReference>
<evidence type="ECO:0000256" key="9">
    <source>
        <dbReference type="SAM" id="MobiDB-lite"/>
    </source>
</evidence>
<feature type="repeat" description="RCC1" evidence="8">
    <location>
        <begin position="703"/>
        <end position="754"/>
    </location>
</feature>
<feature type="transmembrane region" description="Helical" evidence="10">
    <location>
        <begin position="1915"/>
        <end position="1932"/>
    </location>
</feature>
<keyword evidence="4 10" id="KW-0812">Transmembrane</keyword>
<dbReference type="GO" id="GO:0022857">
    <property type="term" value="F:transmembrane transporter activity"/>
    <property type="evidence" value="ECO:0007669"/>
    <property type="project" value="InterPro"/>
</dbReference>
<dbReference type="GO" id="GO:0005085">
    <property type="term" value="F:guanyl-nucleotide exchange factor activity"/>
    <property type="evidence" value="ECO:0007669"/>
    <property type="project" value="InterPro"/>
</dbReference>
<feature type="transmembrane region" description="Helical" evidence="10">
    <location>
        <begin position="1887"/>
        <end position="1909"/>
    </location>
</feature>
<feature type="compositionally biased region" description="Low complexity" evidence="9">
    <location>
        <begin position="504"/>
        <end position="519"/>
    </location>
</feature>
<dbReference type="SUPFAM" id="SSF48065">
    <property type="entry name" value="DBL homology domain (DH-domain)"/>
    <property type="match status" value="1"/>
</dbReference>
<feature type="compositionally biased region" description="Low complexity" evidence="9">
    <location>
        <begin position="248"/>
        <end position="258"/>
    </location>
</feature>
<feature type="compositionally biased region" description="Pro residues" evidence="9">
    <location>
        <begin position="129"/>
        <end position="139"/>
    </location>
</feature>
<keyword evidence="7 10" id="KW-0472">Membrane</keyword>
<feature type="compositionally biased region" description="Basic and acidic residues" evidence="9">
    <location>
        <begin position="357"/>
        <end position="422"/>
    </location>
</feature>
<evidence type="ECO:0000256" key="5">
    <source>
        <dbReference type="ARBA" id="ARBA00022737"/>
    </source>
</evidence>
<dbReference type="InParanoid" id="D3BNB8"/>
<evidence type="ECO:0000313" key="14">
    <source>
        <dbReference type="Proteomes" id="UP000001396"/>
    </source>
</evidence>
<feature type="compositionally biased region" description="Low complexity" evidence="9">
    <location>
        <begin position="475"/>
        <end position="497"/>
    </location>
</feature>
<evidence type="ECO:0000256" key="1">
    <source>
        <dbReference type="ARBA" id="ARBA00004141"/>
    </source>
</evidence>
<evidence type="ECO:0000256" key="7">
    <source>
        <dbReference type="ARBA" id="ARBA00023136"/>
    </source>
</evidence>
<dbReference type="Pfam" id="PF00616">
    <property type="entry name" value="RasGAP"/>
    <property type="match status" value="1"/>
</dbReference>
<dbReference type="Gene3D" id="1.10.506.10">
    <property type="entry name" value="GTPase Activation - p120gap, domain 1"/>
    <property type="match status" value="2"/>
</dbReference>
<feature type="compositionally biased region" description="Low complexity" evidence="9">
    <location>
        <begin position="2209"/>
        <end position="2218"/>
    </location>
</feature>
<sequence>MVMLMCSHVSRLDMSQHTPVNSSNGSNNSSGQLKSVSRPLPSTPLSASGGNISTTAIPINSSGNNSNTQSSGSAPKSPPPPIKPRFTSKPLPLNPTQPSSSPSITPISPNTSANAGVTGNSGSANVVPPSKPTSAPPTLPKRDFATTTTNTTSTSSSSSPSSSSTKTSSSSSGNETSSTSTSTTTTTSSPTLSGSGSTSVQPPSSPPQQIKPSHLNSSSSNITPLSSSSPKTAPISSPPPNNYVTLGSSSPNSFTPTSPEKRNVENSGSNSNNSSSNTLTFEKHTISRDESNHSLSSHSGTGTGGGIGQSISSGSISSYGQDESPDADRDHGSGASVGADERKSIFKKFPHQWAIGKLEKESSQKEIKKEEKERKEIERKEEKERKEREKEKEKAEKKERKEREKLEKKEKEKEKEKGEKDVKDIKDRILSRTSSSIASKLKNATLTRNGRLDHDDYPSMNNNNNTSPIIGSSGGSALSFNSNSSSSILSSSPNQGNGLDSPHHTTSTGGSFTPGSSPPLNAVNSAESSLSMRSATQLDTSRGLMTWGSGSYCKLGFKSVEKDSQPTPERLPNFNISDICSISCGSYYSAALTENGDVYMWGRGSVKNPPIATLGNGTFDDQLLPQKVESLQEIVVISIGFYHSAAVKSNGELLTWGCGEDGQLGHGDVFNQPIPKVVQSITSHWVTQVQCGEKHTICLTKNGKVFTWGTSEYGQLGLGDTQKNCTPMLVTSLDKYHIIQIACGATHNAVLTNNREVLVFGNGAAMGSANIISIPIMVPSLKIMNIERLSCGHYSTAALTECGDVYTWGSGQELGHGHGTSEAHPKLVETLRNQSIRQISCGGRHMAFLTDSGKIYTSGKDPFGQLGHAAGDQNRPKKIDSLLKTTFMSISCGENHNAALFDTTRSFRDKFCWKLLETQRTLVRSLNIIRSIFLSPLLIRDREQLPENMKHLPYIFLSEEEIKTLFGAIDKIYQVNSNTLHLMNNRLHSWSNKKKIGDILLNHFKSSDVVFNQYIDHMPFAIHSLENLLKKSNSPFNISGMVKYTKNTHIDYQGLVDLEAMLEEKQGKVQTILGLVNSQQMLASYIASQVNPPSASDDSSSFLKEYDAKIESLQNFKKTCLKLIKSSKKYYEVEPEAFKEQGHFSENLLLAKSSLDGLVDTQLAASLDHFSQSIKKIGYLRSELSTRTNSAFSQPLSQVADELDAFIPLIVEMRKRVFDAHQEYDSAVNKLYSLAKNLQPTDKKMMEAEKEVSNLKKALDRTVYEFDAIFKEGIQIQSRSLKLFYACMKAQQEYFERGLQRFQSMKPSFDALDSHFRQQSRATWSKSIHETLTSTFSDKSSKPKEVVEKEKEKEAAIIVEGSPSASSSFIAVEGESSSSSSPNPKAAAASSATIDPQVILAELESTDWSYLLDPPTANEFTDTFIEEQYDQMVELLASPSLQVVQCVVSPCSQEDQIRTIESISRIFDSFNKIRPIIQTGIEVEVQSTANPSTLFRSNTTATKLMTAFTKMKGMPYLTKIITPLVVKKFPDNKHSSVGGFVFLRFLCPAIIAPYTAGLVDEAPGPEATRALVLIGKVLQNLANGIEFGQKESFMIPVNRFIIGNLSRLNEYFDKLTDVPDYRGDYIPISTRDEVQKDIRNIHLLIVKNLSKVLKQLALYKQKEIIGQLAKTLVFLGDPQALNIIFFVITRLVDDSAIWLNEGWCDGHILSENLKFKRKLLLLFEMNKMIDLKRVDAIIKSVLIKIIEYFPKYELSTTNIVTPEQRLPLGPTLFLSFQHVLAMFGSSVVCPLLMGFNANTGLLFSGIGTLIFYVCTGGRVPSYVGNSFAFIGVVNAATNFHYIPGGPTNQHIPVALGGMFVCGLIYLAISLIVIFLGYRWLEILMPPVVTGAVVLAIGLNLAGSAITQAAVSGFDAWFSFCTVMSVALVTMYAPGPLKRLPILIGGLFAYLLYLFFGLGGIGPGIDFKPVHEAKWIGAPPIHYPVFETGAITLIAPVAIILVAENIGHVKAVGSITGKPIDQYIGRAFLGDSLATIFAVSFGSIGTTTYAENIGVMSITRVFSTLNFVIAGLVAIFLGLLPIFGGIIQTIPSGVFGGLSIVLFGMVAATGARIWISNKINFSKPRNMLTAGISLVLGIGMANGTVITWGVVKIDAIGAATLSAIILYQLLRENWIHIFRYVIAKCKGQHYEIPEEEEDEEDDLHGGGGLPQTQTPTLGGKSTSSSSDLELPTIGEDSCVIAIDTHSGSGSSSPKLHESSSPLNGSINSETNSSGTSSSPSLWRSVTSKFTKKSKTDYPSPGAIHKL</sequence>
<feature type="compositionally biased region" description="Low complexity" evidence="9">
    <location>
        <begin position="21"/>
        <end position="31"/>
    </location>
</feature>
<feature type="compositionally biased region" description="Polar residues" evidence="9">
    <location>
        <begin position="113"/>
        <end position="124"/>
    </location>
</feature>
<feature type="compositionally biased region" description="Polar residues" evidence="9">
    <location>
        <begin position="522"/>
        <end position="535"/>
    </location>
</feature>
<dbReference type="Proteomes" id="UP000001396">
    <property type="component" value="Unassembled WGS sequence"/>
</dbReference>
<comment type="subcellular location">
    <subcellularLocation>
        <location evidence="1">Membrane</location>
        <topology evidence="1">Multi-pass membrane protein</topology>
    </subcellularLocation>
</comment>
<dbReference type="RefSeq" id="XP_020428910.1">
    <property type="nucleotide sequence ID" value="XM_020580323.1"/>
</dbReference>
<feature type="transmembrane region" description="Helical" evidence="10">
    <location>
        <begin position="1822"/>
        <end position="1842"/>
    </location>
</feature>
<dbReference type="STRING" id="670386.D3BNB8"/>
<feature type="region of interest" description="Disordered" evidence="9">
    <location>
        <begin position="1370"/>
        <end position="1391"/>
    </location>
</feature>
<protein>
    <submittedName>
        <fullName evidence="13">Regulator of chromosome condensation domain-containing protein</fullName>
    </submittedName>
</protein>
<dbReference type="PROSITE" id="PS00509">
    <property type="entry name" value="RAS_GTPASE_ACTIV_1"/>
    <property type="match status" value="1"/>
</dbReference>
<dbReference type="InterPro" id="IPR035899">
    <property type="entry name" value="DBL_dom_sf"/>
</dbReference>
<comment type="similarity">
    <text evidence="2">Belongs to the nucleobase:cation symporter-2 (NCS2) (TC 2.A.40) family.</text>
</comment>
<proteinExistence type="inferred from homology"/>
<keyword evidence="14" id="KW-1185">Reference proteome</keyword>
<feature type="transmembrane region" description="Helical" evidence="10">
    <location>
        <begin position="1854"/>
        <end position="1875"/>
    </location>
</feature>
<dbReference type="InterPro" id="IPR006043">
    <property type="entry name" value="NCS2"/>
</dbReference>
<feature type="compositionally biased region" description="Polar residues" evidence="9">
    <location>
        <begin position="459"/>
        <end position="470"/>
    </location>
</feature>
<dbReference type="PROSITE" id="PS50018">
    <property type="entry name" value="RAS_GTPASE_ACTIV_2"/>
    <property type="match status" value="2"/>
</dbReference>
<feature type="compositionally biased region" description="Low complexity" evidence="9">
    <location>
        <begin position="2244"/>
        <end position="2287"/>
    </location>
</feature>
<dbReference type="SMART" id="SM00323">
    <property type="entry name" value="RasGAP"/>
    <property type="match status" value="1"/>
</dbReference>
<dbReference type="GeneID" id="31365004"/>
<evidence type="ECO:0000259" key="11">
    <source>
        <dbReference type="PROSITE" id="PS50010"/>
    </source>
</evidence>
<feature type="repeat" description="RCC1" evidence="8">
    <location>
        <begin position="803"/>
        <end position="852"/>
    </location>
</feature>
<dbReference type="InterPro" id="IPR006042">
    <property type="entry name" value="Xan_ur_permease"/>
</dbReference>
<dbReference type="InterPro" id="IPR009091">
    <property type="entry name" value="RCC1/BLIP-II"/>
</dbReference>
<evidence type="ECO:0000259" key="12">
    <source>
        <dbReference type="PROSITE" id="PS50018"/>
    </source>
</evidence>
<evidence type="ECO:0000256" key="3">
    <source>
        <dbReference type="ARBA" id="ARBA00022448"/>
    </source>
</evidence>
<dbReference type="InterPro" id="IPR008936">
    <property type="entry name" value="Rho_GTPase_activation_prot"/>
</dbReference>
<dbReference type="PANTHER" id="PTHR22870:SF446">
    <property type="entry name" value="REGULATOR OF CHROMOSOME CONDENSATION DOMAIN-CONTAINING PROTEIN"/>
    <property type="match status" value="1"/>
</dbReference>
<keyword evidence="6 10" id="KW-1133">Transmembrane helix</keyword>
<feature type="region of interest" description="Disordered" evidence="9">
    <location>
        <begin position="2241"/>
        <end position="2305"/>
    </location>
</feature>
<feature type="repeat" description="RCC1" evidence="8">
    <location>
        <begin position="542"/>
        <end position="595"/>
    </location>
</feature>
<reference evidence="13 14" key="1">
    <citation type="journal article" date="2011" name="Genome Res.">
        <title>Phylogeny-wide analysis of social amoeba genomes highlights ancient origins for complex intercellular communication.</title>
        <authorList>
            <person name="Heidel A.J."/>
            <person name="Lawal H.M."/>
            <person name="Felder M."/>
            <person name="Schilde C."/>
            <person name="Helps N.R."/>
            <person name="Tunggal B."/>
            <person name="Rivero F."/>
            <person name="John U."/>
            <person name="Schleicher M."/>
            <person name="Eichinger L."/>
            <person name="Platzer M."/>
            <person name="Noegel A.A."/>
            <person name="Schaap P."/>
            <person name="Gloeckner G."/>
        </authorList>
    </citation>
    <scope>NUCLEOTIDE SEQUENCE [LARGE SCALE GENOMIC DNA]</scope>
    <source>
        <strain evidence="14">ATCC 26659 / Pp 5 / PN500</strain>
    </source>
</reference>
<organism evidence="13 14">
    <name type="scientific">Heterostelium pallidum (strain ATCC 26659 / Pp 5 / PN500)</name>
    <name type="common">Cellular slime mold</name>
    <name type="synonym">Polysphondylium pallidum</name>
    <dbReference type="NCBI Taxonomy" id="670386"/>
    <lineage>
        <taxon>Eukaryota</taxon>
        <taxon>Amoebozoa</taxon>
        <taxon>Evosea</taxon>
        <taxon>Eumycetozoa</taxon>
        <taxon>Dictyostelia</taxon>
        <taxon>Acytosteliales</taxon>
        <taxon>Acytosteliaceae</taxon>
        <taxon>Heterostelium</taxon>
    </lineage>
</organism>
<dbReference type="Gene3D" id="1.20.900.10">
    <property type="entry name" value="Dbl homology (DH) domain"/>
    <property type="match status" value="1"/>
</dbReference>
<dbReference type="SUPFAM" id="SSF50985">
    <property type="entry name" value="RCC1/BLIP-II"/>
    <property type="match status" value="1"/>
</dbReference>
<feature type="compositionally biased region" description="Polar residues" evidence="9">
    <location>
        <begin position="43"/>
        <end position="59"/>
    </location>
</feature>
<feature type="repeat" description="RCC1" evidence="8">
    <location>
        <begin position="651"/>
        <end position="702"/>
    </location>
</feature>
<feature type="transmembrane region" description="Helical" evidence="10">
    <location>
        <begin position="2092"/>
        <end position="2114"/>
    </location>
</feature>
<feature type="transmembrane region" description="Helical" evidence="10">
    <location>
        <begin position="1939"/>
        <end position="1960"/>
    </location>
</feature>
<dbReference type="EMBL" id="ADBJ01000044">
    <property type="protein sequence ID" value="EFA76778.1"/>
    <property type="molecule type" value="Genomic_DNA"/>
</dbReference>
<evidence type="ECO:0000256" key="8">
    <source>
        <dbReference type="PROSITE-ProRule" id="PRU00235"/>
    </source>
</evidence>
<feature type="compositionally biased region" description="Low complexity" evidence="9">
    <location>
        <begin position="60"/>
        <end position="75"/>
    </location>
</feature>
<keyword evidence="3" id="KW-0813">Transport</keyword>
<evidence type="ECO:0000313" key="13">
    <source>
        <dbReference type="EMBL" id="EFA76778.1"/>
    </source>
</evidence>
<evidence type="ECO:0000256" key="2">
    <source>
        <dbReference type="ARBA" id="ARBA00008821"/>
    </source>
</evidence>
<dbReference type="SUPFAM" id="SSF48350">
    <property type="entry name" value="GTPase activation domain, GAP"/>
    <property type="match status" value="1"/>
</dbReference>
<dbReference type="InterPro" id="IPR058923">
    <property type="entry name" value="RCC1-like_dom"/>
</dbReference>
<dbReference type="PANTHER" id="PTHR22870">
    <property type="entry name" value="REGULATOR OF CHROMOSOME CONDENSATION"/>
    <property type="match status" value="1"/>
</dbReference>
<feature type="region of interest" description="Disordered" evidence="9">
    <location>
        <begin position="449"/>
        <end position="535"/>
    </location>
</feature>
<evidence type="ECO:0000256" key="4">
    <source>
        <dbReference type="ARBA" id="ARBA00022692"/>
    </source>
</evidence>
<dbReference type="InterPro" id="IPR000408">
    <property type="entry name" value="Reg_chr_condens"/>
</dbReference>
<feature type="domain" description="Ras-GAP" evidence="12">
    <location>
        <begin position="1455"/>
        <end position="1513"/>
    </location>
</feature>
<feature type="repeat" description="RCC1" evidence="8">
    <location>
        <begin position="596"/>
        <end position="650"/>
    </location>
</feature>
<feature type="transmembrane region" description="Helical" evidence="10">
    <location>
        <begin position="1980"/>
        <end position="2002"/>
    </location>
</feature>
<feature type="compositionally biased region" description="Basic and acidic residues" evidence="9">
    <location>
        <begin position="281"/>
        <end position="292"/>
    </location>
</feature>
<feature type="region of interest" description="Disordered" evidence="9">
    <location>
        <begin position="2193"/>
        <end position="2229"/>
    </location>
</feature>
<dbReference type="PROSITE" id="PS50012">
    <property type="entry name" value="RCC1_3"/>
    <property type="match status" value="6"/>
</dbReference>
<dbReference type="Gene3D" id="1.20.1270.60">
    <property type="entry name" value="Arfaptin homology (AH) domain/BAR domain"/>
    <property type="match status" value="1"/>
</dbReference>
<dbReference type="Pfam" id="PF25390">
    <property type="entry name" value="WD40_RLD"/>
    <property type="match status" value="1"/>
</dbReference>
<feature type="compositionally biased region" description="Low complexity" evidence="9">
    <location>
        <begin position="146"/>
        <end position="235"/>
    </location>
</feature>
<feature type="transmembrane region" description="Helical" evidence="10">
    <location>
        <begin position="2126"/>
        <end position="2146"/>
    </location>
</feature>
<dbReference type="GO" id="GO:0005886">
    <property type="term" value="C:plasma membrane"/>
    <property type="evidence" value="ECO:0007669"/>
    <property type="project" value="UniProtKB-ARBA"/>
</dbReference>
<feature type="region of interest" description="Disordered" evidence="9">
    <location>
        <begin position="6"/>
        <end position="422"/>
    </location>
</feature>
<dbReference type="PROSITE" id="PS50010">
    <property type="entry name" value="DH_2"/>
    <property type="match status" value="1"/>
</dbReference>
<dbReference type="SUPFAM" id="SSF103657">
    <property type="entry name" value="BAR/IMD domain-like"/>
    <property type="match status" value="1"/>
</dbReference>
<dbReference type="PRINTS" id="PR00633">
    <property type="entry name" value="RCCNDNSATION"/>
</dbReference>
<feature type="domain" description="DH" evidence="11">
    <location>
        <begin position="907"/>
        <end position="1036"/>
    </location>
</feature>
<dbReference type="InterPro" id="IPR000219">
    <property type="entry name" value="DH_dom"/>
</dbReference>
<feature type="compositionally biased region" description="Low complexity" evidence="9">
    <location>
        <begin position="309"/>
        <end position="320"/>
    </location>
</feature>
<dbReference type="InterPro" id="IPR027267">
    <property type="entry name" value="AH/BAR_dom_sf"/>
</dbReference>
<dbReference type="Pfam" id="PF13540">
    <property type="entry name" value="RCC1_2"/>
    <property type="match status" value="1"/>
</dbReference>
<dbReference type="InterPro" id="IPR051210">
    <property type="entry name" value="Ub_ligase/GEF_domain"/>
</dbReference>
<accession>D3BNB8</accession>
<dbReference type="InterPro" id="IPR001936">
    <property type="entry name" value="RasGAP_dom"/>
</dbReference>
<gene>
    <name evidence="13" type="ORF">PPL_09529</name>
</gene>
<feature type="compositionally biased region" description="Low complexity" evidence="9">
    <location>
        <begin position="84"/>
        <end position="112"/>
    </location>
</feature>
<dbReference type="Gene3D" id="2.130.10.30">
    <property type="entry name" value="Regulator of chromosome condensation 1/beta-lactamase-inhibitor protein II"/>
    <property type="match status" value="2"/>
</dbReference>
<feature type="transmembrane region" description="Helical" evidence="10">
    <location>
        <begin position="2064"/>
        <end position="2086"/>
    </location>
</feature>
<dbReference type="InterPro" id="IPR023152">
    <property type="entry name" value="RasGAP_CS"/>
</dbReference>
<feature type="compositionally biased region" description="Low complexity" evidence="9">
    <location>
        <begin position="266"/>
        <end position="277"/>
    </location>
</feature>
<name>D3BNB8_HETP5</name>
<feature type="domain" description="Ras-GAP" evidence="12">
    <location>
        <begin position="1514"/>
        <end position="1583"/>
    </location>
</feature>
<evidence type="ECO:0000256" key="10">
    <source>
        <dbReference type="SAM" id="Phobius"/>
    </source>
</evidence>
<evidence type="ECO:0000256" key="6">
    <source>
        <dbReference type="ARBA" id="ARBA00022989"/>
    </source>
</evidence>
<dbReference type="CDD" id="cd07307">
    <property type="entry name" value="BAR"/>
    <property type="match status" value="1"/>
</dbReference>
<dbReference type="Pfam" id="PF00860">
    <property type="entry name" value="Xan_ur_permease"/>
    <property type="match status" value="1"/>
</dbReference>
<feature type="transmembrane region" description="Helical" evidence="10">
    <location>
        <begin position="1791"/>
        <end position="1815"/>
    </location>
</feature>
<dbReference type="Pfam" id="PF00621">
    <property type="entry name" value="RhoGEF"/>
    <property type="match status" value="1"/>
</dbReference>
<comment type="caution">
    <text evidence="13">The sequence shown here is derived from an EMBL/GenBank/DDBJ whole genome shotgun (WGS) entry which is preliminary data.</text>
</comment>